<evidence type="ECO:0000259" key="10">
    <source>
        <dbReference type="Pfam" id="PF00593"/>
    </source>
</evidence>
<feature type="domain" description="TonB-dependent receptor plug" evidence="11">
    <location>
        <begin position="121"/>
        <end position="227"/>
    </location>
</feature>
<dbReference type="GO" id="GO:0009279">
    <property type="term" value="C:cell outer membrane"/>
    <property type="evidence" value="ECO:0007669"/>
    <property type="project" value="UniProtKB-SubCell"/>
</dbReference>
<feature type="domain" description="TonB-dependent receptor-like beta-barrel" evidence="10">
    <location>
        <begin position="455"/>
        <end position="1022"/>
    </location>
</feature>
<evidence type="ECO:0000259" key="11">
    <source>
        <dbReference type="Pfam" id="PF07715"/>
    </source>
</evidence>
<dbReference type="AlphaFoldDB" id="A0A316E1G8"/>
<dbReference type="InterPro" id="IPR023996">
    <property type="entry name" value="TonB-dep_OMP_SusC/RagA"/>
</dbReference>
<evidence type="ECO:0000256" key="6">
    <source>
        <dbReference type="ARBA" id="ARBA00023136"/>
    </source>
</evidence>
<comment type="subcellular location">
    <subcellularLocation>
        <location evidence="1 8">Cell outer membrane</location>
        <topology evidence="1 8">Multi-pass membrane protein</topology>
    </subcellularLocation>
</comment>
<organism evidence="12 13">
    <name type="scientific">Arcicella aurantiaca</name>
    <dbReference type="NCBI Taxonomy" id="591202"/>
    <lineage>
        <taxon>Bacteria</taxon>
        <taxon>Pseudomonadati</taxon>
        <taxon>Bacteroidota</taxon>
        <taxon>Cytophagia</taxon>
        <taxon>Cytophagales</taxon>
        <taxon>Flectobacillaceae</taxon>
        <taxon>Arcicella</taxon>
    </lineage>
</organism>
<evidence type="ECO:0000256" key="3">
    <source>
        <dbReference type="ARBA" id="ARBA00022452"/>
    </source>
</evidence>
<keyword evidence="3 8" id="KW-1134">Transmembrane beta strand</keyword>
<dbReference type="InterPro" id="IPR000531">
    <property type="entry name" value="Beta-barrel_TonB"/>
</dbReference>
<keyword evidence="13" id="KW-1185">Reference proteome</keyword>
<dbReference type="RefSeq" id="WP_109743899.1">
    <property type="nucleotide sequence ID" value="NZ_QGGO01000017.1"/>
</dbReference>
<dbReference type="InterPro" id="IPR036942">
    <property type="entry name" value="Beta-barrel_TonB_sf"/>
</dbReference>
<evidence type="ECO:0000256" key="8">
    <source>
        <dbReference type="PROSITE-ProRule" id="PRU01360"/>
    </source>
</evidence>
<dbReference type="Pfam" id="PF07715">
    <property type="entry name" value="Plug"/>
    <property type="match status" value="1"/>
</dbReference>
<evidence type="ECO:0000256" key="9">
    <source>
        <dbReference type="RuleBase" id="RU003357"/>
    </source>
</evidence>
<keyword evidence="5 9" id="KW-0798">TonB box</keyword>
<evidence type="ECO:0000313" key="13">
    <source>
        <dbReference type="Proteomes" id="UP000245489"/>
    </source>
</evidence>
<proteinExistence type="inferred from homology"/>
<evidence type="ECO:0000256" key="4">
    <source>
        <dbReference type="ARBA" id="ARBA00022692"/>
    </source>
</evidence>
<comment type="similarity">
    <text evidence="8 9">Belongs to the TonB-dependent receptor family.</text>
</comment>
<comment type="caution">
    <text evidence="12">The sequence shown here is derived from an EMBL/GenBank/DDBJ whole genome shotgun (WGS) entry which is preliminary data.</text>
</comment>
<dbReference type="NCBIfam" id="TIGR04057">
    <property type="entry name" value="SusC_RagA_signa"/>
    <property type="match status" value="1"/>
</dbReference>
<dbReference type="Pfam" id="PF13715">
    <property type="entry name" value="CarbopepD_reg_2"/>
    <property type="match status" value="1"/>
</dbReference>
<dbReference type="Gene3D" id="2.40.170.20">
    <property type="entry name" value="TonB-dependent receptor, beta-barrel domain"/>
    <property type="match status" value="1"/>
</dbReference>
<reference evidence="12 13" key="1">
    <citation type="submission" date="2018-05" db="EMBL/GenBank/DDBJ databases">
        <title>Genomic Encyclopedia of Archaeal and Bacterial Type Strains, Phase II (KMG-II): from individual species to whole genera.</title>
        <authorList>
            <person name="Goeker M."/>
        </authorList>
    </citation>
    <scope>NUCLEOTIDE SEQUENCE [LARGE SCALE GENOMIC DNA]</scope>
    <source>
        <strain evidence="12 13">DSM 22214</strain>
    </source>
</reference>
<dbReference type="NCBIfam" id="TIGR04056">
    <property type="entry name" value="OMP_RagA_SusC"/>
    <property type="match status" value="1"/>
</dbReference>
<dbReference type="InterPro" id="IPR008969">
    <property type="entry name" value="CarboxyPept-like_regulatory"/>
</dbReference>
<evidence type="ECO:0000256" key="7">
    <source>
        <dbReference type="ARBA" id="ARBA00023237"/>
    </source>
</evidence>
<dbReference type="Gene3D" id="2.170.130.10">
    <property type="entry name" value="TonB-dependent receptor, plug domain"/>
    <property type="match status" value="1"/>
</dbReference>
<dbReference type="InterPro" id="IPR023997">
    <property type="entry name" value="TonB-dep_OMP_SusC/RagA_CS"/>
</dbReference>
<sequence>MNTKFYSPLKSMLLLGVFLLSTLLTLAQDRRVTGKVTGADGQGIPGVSILLKGTQTGTTTDAGGNFAIGLKSGKDVLVFSAIGYKGSEVSVGSQTSVNVTLSDDVSALDEVVVTGYQTVRKRDITGAVTVVNTEDLKAVKNTSFIQNLAGQASGLNISTSGSPGDATNVRIRGISSFTNNDPLYVIDGVPVEDKFQNTINPNDIETIQVLKDASASSIYGSRASNGVIVITTRQGKSGKAKVSFNSSFGLANAVKGYDEVLNTSSEYYAQAIRLKFQADAANTPWYAKTPGALSQYIQNSPALINGVSNYDPSTYDPLNNQITETNKTGTNWWKEITRTAKVIDQSLNVTGGNDVANYNISASYLNQEGILNLTQFNRATIRANSSFKIGKRLRVGENIMYAANWGVGISSRGGNNNEFGVIGEVIKSTPVVPVYDIKGGPAGHLSAQSGNFTNPTQVLIDNSNNNDTGKRLLGNIFGEFEIIDGLKFRTNLGADIGTTWRRSFTYPQPYRAEGVKTLAGSIFNESWTQTTTWNITNTLQFNRNFGKHSVGILAGQEAVATDYRDIFGQLAGYFTADINAWYLNTALGDPASRSVSSTGYESKLASYFGKVDYAFDDKYLISATIRRDGSSKFLSSVRYGVFPALSLGWRISQEGFMKDLTFISDLKLRASYGELGNQRIRNYNFASIYGGAVGTTFYDINGANGSAATGYSLQSFGNPDTQWETSKNKNFGFDASFINNTLNVVLDIYSRNTENLLYNPALPGTAGVASPPFINVGSMLNTGWDLSINYRKNIAKDLSLNLGMNLSHYRNEIQKVSNNANFFYPSDGTALNSRIPGSTTSIINKVGYPISSFNGYIVEGLITTDAELKKHTGTGAAAIGGLKFKDVNGDGVINENDITVNGNPHPSLTGGLNIGLKYKNFDFNSFWFGSFGNQIFTGYWIQSYFMNFNANVLKDILEKQGTGNYPKINQVDRSSANASTFYIQDGTYVRMTNLQLGYTLPSNLLSKAGISKARVYIQGQNLLTFTGYIGADPAISNANIGSDRNNPVNDNAMGFDNGNYPSNKVFNIGLNLEF</sequence>
<dbReference type="Pfam" id="PF00593">
    <property type="entry name" value="TonB_dep_Rec_b-barrel"/>
    <property type="match status" value="1"/>
</dbReference>
<gene>
    <name evidence="12" type="ORF">LV89_03199</name>
</gene>
<keyword evidence="7 8" id="KW-0998">Cell outer membrane</keyword>
<evidence type="ECO:0000313" key="12">
    <source>
        <dbReference type="EMBL" id="PWK23382.1"/>
    </source>
</evidence>
<evidence type="ECO:0000256" key="5">
    <source>
        <dbReference type="ARBA" id="ARBA00023077"/>
    </source>
</evidence>
<name>A0A316E1G8_9BACT</name>
<protein>
    <submittedName>
        <fullName evidence="12">TonB-linked SusC/RagA family outer membrane protein</fullName>
    </submittedName>
</protein>
<evidence type="ECO:0000256" key="2">
    <source>
        <dbReference type="ARBA" id="ARBA00022448"/>
    </source>
</evidence>
<dbReference type="InterPro" id="IPR012910">
    <property type="entry name" value="Plug_dom"/>
</dbReference>
<dbReference type="PROSITE" id="PS52016">
    <property type="entry name" value="TONB_DEPENDENT_REC_3"/>
    <property type="match status" value="1"/>
</dbReference>
<dbReference type="Gene3D" id="2.60.40.1120">
    <property type="entry name" value="Carboxypeptidase-like, regulatory domain"/>
    <property type="match status" value="1"/>
</dbReference>
<evidence type="ECO:0000256" key="1">
    <source>
        <dbReference type="ARBA" id="ARBA00004571"/>
    </source>
</evidence>
<dbReference type="EMBL" id="QGGO01000017">
    <property type="protein sequence ID" value="PWK23382.1"/>
    <property type="molecule type" value="Genomic_DNA"/>
</dbReference>
<dbReference type="SUPFAM" id="SSF49464">
    <property type="entry name" value="Carboxypeptidase regulatory domain-like"/>
    <property type="match status" value="1"/>
</dbReference>
<accession>A0A316E1G8</accession>
<dbReference type="OrthoDB" id="9768177at2"/>
<keyword evidence="6 8" id="KW-0472">Membrane</keyword>
<dbReference type="SUPFAM" id="SSF56935">
    <property type="entry name" value="Porins"/>
    <property type="match status" value="1"/>
</dbReference>
<dbReference type="InterPro" id="IPR037066">
    <property type="entry name" value="Plug_dom_sf"/>
</dbReference>
<dbReference type="InterPro" id="IPR039426">
    <property type="entry name" value="TonB-dep_rcpt-like"/>
</dbReference>
<dbReference type="Proteomes" id="UP000245489">
    <property type="component" value="Unassembled WGS sequence"/>
</dbReference>
<keyword evidence="2 8" id="KW-0813">Transport</keyword>
<keyword evidence="4 8" id="KW-0812">Transmembrane</keyword>